<dbReference type="EMBL" id="QKWJ01000007">
    <property type="protein sequence ID" value="RDK10665.1"/>
    <property type="molecule type" value="Genomic_DNA"/>
</dbReference>
<evidence type="ECO:0000313" key="2">
    <source>
        <dbReference type="EMBL" id="RDK10665.1"/>
    </source>
</evidence>
<reference evidence="3" key="1">
    <citation type="submission" date="2018-06" db="EMBL/GenBank/DDBJ databases">
        <authorList>
            <person name="Feng T."/>
            <person name="Jeon C.O."/>
        </authorList>
    </citation>
    <scope>NUCLEOTIDE SEQUENCE [LARGE SCALE GENOMIC DNA]</scope>
    <source>
        <strain evidence="3">S23</strain>
    </source>
</reference>
<keyword evidence="1" id="KW-0812">Transmembrane</keyword>
<protein>
    <submittedName>
        <fullName evidence="2">Uncharacterized protein</fullName>
    </submittedName>
</protein>
<keyword evidence="1" id="KW-1133">Transmembrane helix</keyword>
<proteinExistence type="predicted"/>
<organism evidence="2 3">
    <name type="scientific">Cupriavidus lacunae</name>
    <dbReference type="NCBI Taxonomy" id="2666307"/>
    <lineage>
        <taxon>Bacteria</taxon>
        <taxon>Pseudomonadati</taxon>
        <taxon>Pseudomonadota</taxon>
        <taxon>Betaproteobacteria</taxon>
        <taxon>Burkholderiales</taxon>
        <taxon>Burkholderiaceae</taxon>
        <taxon>Cupriavidus</taxon>
    </lineage>
</organism>
<comment type="caution">
    <text evidence="2">The sequence shown here is derived from an EMBL/GenBank/DDBJ whole genome shotgun (WGS) entry which is preliminary data.</text>
</comment>
<keyword evidence="3" id="KW-1185">Reference proteome</keyword>
<dbReference type="Proteomes" id="UP000255165">
    <property type="component" value="Unassembled WGS sequence"/>
</dbReference>
<evidence type="ECO:0000256" key="1">
    <source>
        <dbReference type="SAM" id="Phobius"/>
    </source>
</evidence>
<evidence type="ECO:0000313" key="3">
    <source>
        <dbReference type="Proteomes" id="UP000255165"/>
    </source>
</evidence>
<feature type="transmembrane region" description="Helical" evidence="1">
    <location>
        <begin position="9"/>
        <end position="29"/>
    </location>
</feature>
<accession>A0A370NYM9</accession>
<keyword evidence="1" id="KW-0472">Membrane</keyword>
<feature type="transmembrane region" description="Helical" evidence="1">
    <location>
        <begin position="35"/>
        <end position="54"/>
    </location>
</feature>
<name>A0A370NYM9_9BURK</name>
<gene>
    <name evidence="2" type="ORF">DN412_08550</name>
</gene>
<sequence length="61" mass="7006">MWAYQSQANYLLSCFACLLGCSLGIWALLAMNRSIWLRWLAGMPVLLLWVWMALDGSRLDL</sequence>
<dbReference type="AlphaFoldDB" id="A0A370NYM9"/>